<evidence type="ECO:0000259" key="6">
    <source>
        <dbReference type="Pfam" id="PF08479"/>
    </source>
</evidence>
<dbReference type="PANTHER" id="PTHR34597:SF1">
    <property type="entry name" value="HEME_HEMOPEXIN TRANSPORTER PROTEIN HUXB"/>
    <property type="match status" value="1"/>
</dbReference>
<dbReference type="PANTHER" id="PTHR34597">
    <property type="entry name" value="SLR1661 PROTEIN"/>
    <property type="match status" value="1"/>
</dbReference>
<feature type="domain" description="Haemolysin activator HlyB C-terminal" evidence="5">
    <location>
        <begin position="204"/>
        <end position="518"/>
    </location>
</feature>
<organism evidence="7 8">
    <name type="scientific">Leptolyngbya boryana NIES-2135</name>
    <dbReference type="NCBI Taxonomy" id="1973484"/>
    <lineage>
        <taxon>Bacteria</taxon>
        <taxon>Bacillati</taxon>
        <taxon>Cyanobacteriota</taxon>
        <taxon>Cyanophyceae</taxon>
        <taxon>Leptolyngbyales</taxon>
        <taxon>Leptolyngbyaceae</taxon>
        <taxon>Leptolyngbya group</taxon>
        <taxon>Leptolyngbya</taxon>
    </lineage>
</organism>
<accession>A0A1Z4JSY9</accession>
<reference evidence="7 8" key="1">
    <citation type="submission" date="2017-06" db="EMBL/GenBank/DDBJ databases">
        <title>Genome sequencing of cyanobaciteial culture collection at National Institute for Environmental Studies (NIES).</title>
        <authorList>
            <person name="Hirose Y."/>
            <person name="Shimura Y."/>
            <person name="Fujisawa T."/>
            <person name="Nakamura Y."/>
            <person name="Kawachi M."/>
        </authorList>
    </citation>
    <scope>NUCLEOTIDE SEQUENCE [LARGE SCALE GENOMIC DNA]</scope>
    <source>
        <strain evidence="7 8">NIES-2135</strain>
        <plasmid evidence="8">Plasmid Plasmid2 dna</plasmid>
    </source>
</reference>
<dbReference type="Gene3D" id="3.10.20.310">
    <property type="entry name" value="membrane protein fhac"/>
    <property type="match status" value="1"/>
</dbReference>
<sequence length="557" mass="61537">MLLTALQAQALPLQPIPSLNLPPATPATPPPLLPRVSPPEIINSPSSQPESQTSSPRTIRVKEFRFQGNTVFTQQQLSEVVASFIGRDISIAELLQTSAAIRKFYTDRGYLVAGAFIPEVGNEALDPQAAIVTIRVVEGTVEQIKVTGDDRFAEYVQSRLERATRPILQEQRLIEVLRLLQADPRIQTISAVLNPGTEPNTRILEVQIATNSTFSGSVELNNQRSQLVGRLERRIDLKQVNLLGLGDDLSLFYANTNGSNTIGTTYTIPVNVQNGTVQLSATWLNSRIIEEPFDEADIRSSSTFYDLTFRQPIVQRATEESIQELALGITASHSESRSSILGVPFPLSPGADDQGRTRISAIRLFQEWTQRSDSSVFAARSHFSFGINALNSTINRDAPDSRFLSWRGQFLWLQRVNSQLDIFLRSQLQFSASFAPGGDHALVPTEQFSLGGSSTVRGYAQNAALNDNGIFGSAEFRIGLLRNDSTSLLLIPFVDMGRAWNRNGNDSNTLASLGLGLQWTQNDLQVRANYAFPLTTLENQSPQANQFDFSVQYNFSF</sequence>
<dbReference type="InterPro" id="IPR005565">
    <property type="entry name" value="Hemolysn_activator_HlyB_C"/>
</dbReference>
<dbReference type="Pfam" id="PF08479">
    <property type="entry name" value="POTRA_2"/>
    <property type="match status" value="1"/>
</dbReference>
<evidence type="ECO:0000313" key="8">
    <source>
        <dbReference type="Proteomes" id="UP000217895"/>
    </source>
</evidence>
<feature type="compositionally biased region" description="Low complexity" evidence="4">
    <location>
        <begin position="38"/>
        <end position="56"/>
    </location>
</feature>
<evidence type="ECO:0000256" key="2">
    <source>
        <dbReference type="ARBA" id="ARBA00022692"/>
    </source>
</evidence>
<keyword evidence="7" id="KW-0614">Plasmid</keyword>
<feature type="compositionally biased region" description="Pro residues" evidence="4">
    <location>
        <begin position="23"/>
        <end position="37"/>
    </location>
</feature>
<dbReference type="GO" id="GO:0008320">
    <property type="term" value="F:protein transmembrane transporter activity"/>
    <property type="evidence" value="ECO:0007669"/>
    <property type="project" value="TreeGrafter"/>
</dbReference>
<dbReference type="Pfam" id="PF03865">
    <property type="entry name" value="ShlB"/>
    <property type="match status" value="1"/>
</dbReference>
<feature type="region of interest" description="Disordered" evidence="4">
    <location>
        <begin position="17"/>
        <end position="56"/>
    </location>
</feature>
<keyword evidence="3" id="KW-0998">Cell outer membrane</keyword>
<dbReference type="Gene3D" id="2.40.160.50">
    <property type="entry name" value="membrane protein fhac: a member of the omp85/tpsb transporter family"/>
    <property type="match status" value="1"/>
</dbReference>
<evidence type="ECO:0000256" key="1">
    <source>
        <dbReference type="ARBA" id="ARBA00022452"/>
    </source>
</evidence>
<evidence type="ECO:0000256" key="3">
    <source>
        <dbReference type="ARBA" id="ARBA00023237"/>
    </source>
</evidence>
<dbReference type="GO" id="GO:0098046">
    <property type="term" value="C:type V protein secretion system complex"/>
    <property type="evidence" value="ECO:0007669"/>
    <property type="project" value="TreeGrafter"/>
</dbReference>
<evidence type="ECO:0000313" key="7">
    <source>
        <dbReference type="EMBL" id="BAY59895.1"/>
    </source>
</evidence>
<gene>
    <name evidence="7" type="ORF">NIES2135_67720</name>
</gene>
<keyword evidence="2" id="KW-0812">Transmembrane</keyword>
<dbReference type="GO" id="GO:0046819">
    <property type="term" value="P:protein secretion by the type V secretion system"/>
    <property type="evidence" value="ECO:0007669"/>
    <property type="project" value="TreeGrafter"/>
</dbReference>
<dbReference type="InterPro" id="IPR051544">
    <property type="entry name" value="TPS_OM_transporter"/>
</dbReference>
<dbReference type="EMBL" id="AP018205">
    <property type="protein sequence ID" value="BAY59895.1"/>
    <property type="molecule type" value="Genomic_DNA"/>
</dbReference>
<dbReference type="AlphaFoldDB" id="A0A1Z4JSY9"/>
<dbReference type="Proteomes" id="UP000217895">
    <property type="component" value="Plasmid Plasmid2 dna"/>
</dbReference>
<proteinExistence type="predicted"/>
<evidence type="ECO:0000259" key="5">
    <source>
        <dbReference type="Pfam" id="PF03865"/>
    </source>
</evidence>
<evidence type="ECO:0000256" key="4">
    <source>
        <dbReference type="SAM" id="MobiDB-lite"/>
    </source>
</evidence>
<protein>
    <submittedName>
        <fullName evidence="7">Surface antigen D15 domain-containing protein</fullName>
    </submittedName>
</protein>
<keyword evidence="1" id="KW-1134">Transmembrane beta strand</keyword>
<name>A0A1Z4JSY9_LEPBY</name>
<keyword evidence="1" id="KW-0472">Membrane</keyword>
<feature type="domain" description="Polypeptide-transport-associated ShlB-type" evidence="6">
    <location>
        <begin position="60"/>
        <end position="139"/>
    </location>
</feature>
<dbReference type="InterPro" id="IPR013686">
    <property type="entry name" value="Polypept-transport_assoc_ShlB"/>
</dbReference>
<geneLocation type="plasmid" evidence="7">
    <name>plasmid2</name>
</geneLocation>
<keyword evidence="8" id="KW-1185">Reference proteome</keyword>